<evidence type="ECO:0000313" key="2">
    <source>
        <dbReference type="EMBL" id="GGZ83045.1"/>
    </source>
</evidence>
<reference evidence="2" key="2">
    <citation type="submission" date="2020-09" db="EMBL/GenBank/DDBJ databases">
        <authorList>
            <person name="Sun Q."/>
            <person name="Kim S."/>
        </authorList>
    </citation>
    <scope>NUCLEOTIDE SEQUENCE</scope>
    <source>
        <strain evidence="2">KCTC 32337</strain>
    </source>
</reference>
<comment type="caution">
    <text evidence="2">The sequence shown here is derived from an EMBL/GenBank/DDBJ whole genome shotgun (WGS) entry which is preliminary data.</text>
</comment>
<evidence type="ECO:0000256" key="1">
    <source>
        <dbReference type="SAM" id="Phobius"/>
    </source>
</evidence>
<accession>A0A8H9IDY1</accession>
<reference evidence="2" key="1">
    <citation type="journal article" date="2014" name="Int. J. Syst. Evol. Microbiol.">
        <title>Complete genome sequence of Corynebacterium casei LMG S-19264T (=DSM 44701T), isolated from a smear-ripened cheese.</title>
        <authorList>
            <consortium name="US DOE Joint Genome Institute (JGI-PGF)"/>
            <person name="Walter F."/>
            <person name="Albersmeier A."/>
            <person name="Kalinowski J."/>
            <person name="Ruckert C."/>
        </authorList>
    </citation>
    <scope>NUCLEOTIDE SEQUENCE</scope>
    <source>
        <strain evidence="2">KCTC 32337</strain>
    </source>
</reference>
<evidence type="ECO:0000313" key="3">
    <source>
        <dbReference type="Proteomes" id="UP000622604"/>
    </source>
</evidence>
<sequence length="73" mass="8017">MERRNQPSFDMTAMLQFAICLAALIGFGCYIMLAEEPVKQLLSLELGPLLIALAMASLIGLINSIYLMGRVAR</sequence>
<name>A0A8H9IDY1_9ALTE</name>
<keyword evidence="1" id="KW-0472">Membrane</keyword>
<feature type="transmembrane region" description="Helical" evidence="1">
    <location>
        <begin position="12"/>
        <end position="34"/>
    </location>
</feature>
<organism evidence="2 3">
    <name type="scientific">Paraglaciecola chathamensis</name>
    <dbReference type="NCBI Taxonomy" id="368405"/>
    <lineage>
        <taxon>Bacteria</taxon>
        <taxon>Pseudomonadati</taxon>
        <taxon>Pseudomonadota</taxon>
        <taxon>Gammaproteobacteria</taxon>
        <taxon>Alteromonadales</taxon>
        <taxon>Alteromonadaceae</taxon>
        <taxon>Paraglaciecola</taxon>
    </lineage>
</organism>
<dbReference type="AlphaFoldDB" id="A0A8H9IDY1"/>
<dbReference type="PROSITE" id="PS51257">
    <property type="entry name" value="PROKAR_LIPOPROTEIN"/>
    <property type="match status" value="1"/>
</dbReference>
<proteinExistence type="predicted"/>
<dbReference type="EMBL" id="BMZC01000023">
    <property type="protein sequence ID" value="GGZ83045.1"/>
    <property type="molecule type" value="Genomic_DNA"/>
</dbReference>
<keyword evidence="1" id="KW-0812">Transmembrane</keyword>
<keyword evidence="1" id="KW-1133">Transmembrane helix</keyword>
<gene>
    <name evidence="2" type="ORF">GCM10011274_45830</name>
</gene>
<dbReference type="Proteomes" id="UP000622604">
    <property type="component" value="Unassembled WGS sequence"/>
</dbReference>
<dbReference type="RefSeq" id="WP_187447684.1">
    <property type="nucleotide sequence ID" value="NZ_BMZC01000023.1"/>
</dbReference>
<protein>
    <submittedName>
        <fullName evidence="2">Uncharacterized protein</fullName>
    </submittedName>
</protein>
<feature type="transmembrane region" description="Helical" evidence="1">
    <location>
        <begin position="46"/>
        <end position="68"/>
    </location>
</feature>